<organism evidence="2 3">
    <name type="scientific">Pelagivirga sediminicola</name>
    <dbReference type="NCBI Taxonomy" id="2170575"/>
    <lineage>
        <taxon>Bacteria</taxon>
        <taxon>Pseudomonadati</taxon>
        <taxon>Pseudomonadota</taxon>
        <taxon>Alphaproteobacteria</taxon>
        <taxon>Rhodobacterales</taxon>
        <taxon>Paracoccaceae</taxon>
        <taxon>Pelagivirga</taxon>
    </lineage>
</organism>
<evidence type="ECO:0008006" key="4">
    <source>
        <dbReference type="Google" id="ProtNLM"/>
    </source>
</evidence>
<dbReference type="OrthoDB" id="7791409at2"/>
<dbReference type="Proteomes" id="UP000244446">
    <property type="component" value="Unassembled WGS sequence"/>
</dbReference>
<dbReference type="RefSeq" id="WP_108692660.1">
    <property type="nucleotide sequence ID" value="NZ_QCYH01000007.1"/>
</dbReference>
<feature type="signal peptide" evidence="1">
    <location>
        <begin position="1"/>
        <end position="25"/>
    </location>
</feature>
<reference evidence="2 3" key="1">
    <citation type="submission" date="2018-04" db="EMBL/GenBank/DDBJ databases">
        <title>Pelagivirga bohaiensis gen. nov., sp. nov., a bacterium isolated from the Bohai Sea.</title>
        <authorList>
            <person name="Ji X."/>
        </authorList>
    </citation>
    <scope>NUCLEOTIDE SEQUENCE [LARGE SCALE GENOMIC DNA]</scope>
    <source>
        <strain evidence="2 3">BH-SD19</strain>
    </source>
</reference>
<evidence type="ECO:0000256" key="1">
    <source>
        <dbReference type="SAM" id="SignalP"/>
    </source>
</evidence>
<feature type="chain" id="PRO_5015413212" description="DUF2125 domain-containing protein" evidence="1">
    <location>
        <begin position="26"/>
        <end position="506"/>
    </location>
</feature>
<name>A0A2T7G5B0_9RHOB</name>
<gene>
    <name evidence="2" type="ORF">DC366_13055</name>
</gene>
<dbReference type="Pfam" id="PF09898">
    <property type="entry name" value="DUF2125"/>
    <property type="match status" value="1"/>
</dbReference>
<keyword evidence="3" id="KW-1185">Reference proteome</keyword>
<evidence type="ECO:0000313" key="2">
    <source>
        <dbReference type="EMBL" id="PVA09613.1"/>
    </source>
</evidence>
<proteinExistence type="predicted"/>
<accession>A0A2T7G5B0</accession>
<keyword evidence="1" id="KW-0732">Signal</keyword>
<evidence type="ECO:0000313" key="3">
    <source>
        <dbReference type="Proteomes" id="UP000244446"/>
    </source>
</evidence>
<comment type="caution">
    <text evidence="2">The sequence shown here is derived from an EMBL/GenBank/DDBJ whole genome shotgun (WGS) entry which is preliminary data.</text>
</comment>
<dbReference type="AlphaFoldDB" id="A0A2T7G5B0"/>
<dbReference type="InterPro" id="IPR018666">
    <property type="entry name" value="DUF2125"/>
</dbReference>
<protein>
    <recommendedName>
        <fullName evidence="4">DUF2125 domain-containing protein</fullName>
    </recommendedName>
</protein>
<dbReference type="EMBL" id="QCYH01000007">
    <property type="protein sequence ID" value="PVA09613.1"/>
    <property type="molecule type" value="Genomic_DNA"/>
</dbReference>
<sequence>MTAYRSAAAMTAGAILTMTVGTAMADVTPQQVWTDWKAYMTDFGYEVAAKETQSAEGLTLNDIVMTFNDPNLDAVTEVAFPQMSLLDNGDGTVSIEFPQELPVSMTTDGPQPVSFDMIYKSTGMDLKVAGDPEKMTYTSVAEAITLTMDEMTVGEDTVKFDKLSLTMNDVDSTTVSEAGDSRVVNQVVTTGPMTYEVAFDAPDEPGNRVEFSGMTEMLKMNAASSVPAQVGTADMAAAIKAGFALDGNIVAGPGSSTFAFTEEDSVTSGTTKSGGGNLAFMMGQSGIEYGGGTSDLAVEVVTPNLPFPVTMEMQEAKFDLVMPLMKGEEPQDAALSFNLSELTLSEAIWAMFDPQGKLPRDPATVAVELAAKVRLLGDLLDPAMMASYEEGDEVPAEVEALTLQNLVVRMIGAELTGAGDLTFDNDDTETYDGMPKPVGDVQLKLTGANAVLDTLVEMGMIPEDQVMGMRMMMGVFAVPVEGEDTLNSKIEFTEEGQILANGQRLK</sequence>